<evidence type="ECO:0000313" key="2">
    <source>
        <dbReference type="Proteomes" id="UP000466586"/>
    </source>
</evidence>
<dbReference type="Gene3D" id="3.20.20.410">
    <property type="entry name" value="Protein of unknown function UPF0759"/>
    <property type="match status" value="1"/>
</dbReference>
<dbReference type="RefSeq" id="WP_160846293.1">
    <property type="nucleotide sequence ID" value="NZ_WVHT01000013.1"/>
</dbReference>
<name>A0A7K1YEU3_9SPHI</name>
<proteinExistence type="predicted"/>
<protein>
    <submittedName>
        <fullName evidence="1">DUF72 domain-containing protein</fullName>
    </submittedName>
</protein>
<dbReference type="Proteomes" id="UP000466586">
    <property type="component" value="Unassembled WGS sequence"/>
</dbReference>
<accession>A0A7K1YEU3</accession>
<keyword evidence="2" id="KW-1185">Reference proteome</keyword>
<gene>
    <name evidence="1" type="ORF">GS399_19285</name>
</gene>
<dbReference type="Pfam" id="PF01904">
    <property type="entry name" value="DUF72"/>
    <property type="match status" value="1"/>
</dbReference>
<evidence type="ECO:0000313" key="1">
    <source>
        <dbReference type="EMBL" id="MXV53115.1"/>
    </source>
</evidence>
<dbReference type="InterPro" id="IPR036520">
    <property type="entry name" value="UPF0759_sf"/>
</dbReference>
<dbReference type="InterPro" id="IPR002763">
    <property type="entry name" value="DUF72"/>
</dbReference>
<reference evidence="1 2" key="1">
    <citation type="submission" date="2019-11" db="EMBL/GenBank/DDBJ databases">
        <title>Pedobacter sp. HMF7647 Genome sequencing and assembly.</title>
        <authorList>
            <person name="Kang H."/>
            <person name="Kim H."/>
            <person name="Joh K."/>
        </authorList>
    </citation>
    <scope>NUCLEOTIDE SEQUENCE [LARGE SCALE GENOMIC DNA]</scope>
    <source>
        <strain evidence="1 2">HMF7647</strain>
    </source>
</reference>
<dbReference type="SUPFAM" id="SSF117396">
    <property type="entry name" value="TM1631-like"/>
    <property type="match status" value="1"/>
</dbReference>
<sequence length="245" mass="28630">MNCFVGCSGFYYPEWKGVFYPEESKKKDWLHYYARHFQTLEINNTFYRFPELKTFEEWYKKSPDNFLFSVKVPRIITQYRRFNDCSELIQSFYNLAAAGLMEKLGCILFQLPPSMAYSEQLLHKIINSLDLTFKNVVEFRHVSWYIPKVYEELKKANVAFCGVSYPTLSNKVTATASFLYYRFHGVPELYKSAYSNEELQNVASAIITANLNEAWVYFNNTMNVEAIQNALTLEKILEGLLSASL</sequence>
<dbReference type="PANTHER" id="PTHR30348">
    <property type="entry name" value="UNCHARACTERIZED PROTEIN YECE"/>
    <property type="match status" value="1"/>
</dbReference>
<comment type="caution">
    <text evidence="1">The sequence shown here is derived from an EMBL/GenBank/DDBJ whole genome shotgun (WGS) entry which is preliminary data.</text>
</comment>
<dbReference type="EMBL" id="WVHT01000013">
    <property type="protein sequence ID" value="MXV53115.1"/>
    <property type="molecule type" value="Genomic_DNA"/>
</dbReference>
<organism evidence="1 2">
    <name type="scientific">Hufsiella arboris</name>
    <dbReference type="NCBI Taxonomy" id="2695275"/>
    <lineage>
        <taxon>Bacteria</taxon>
        <taxon>Pseudomonadati</taxon>
        <taxon>Bacteroidota</taxon>
        <taxon>Sphingobacteriia</taxon>
        <taxon>Sphingobacteriales</taxon>
        <taxon>Sphingobacteriaceae</taxon>
        <taxon>Hufsiella</taxon>
    </lineage>
</organism>
<dbReference type="AlphaFoldDB" id="A0A7K1YEU3"/>
<dbReference type="PANTHER" id="PTHR30348:SF4">
    <property type="entry name" value="DUF72 DOMAIN-CONTAINING PROTEIN"/>
    <property type="match status" value="1"/>
</dbReference>